<sequence>MASGYKFLTLLTRGQTTDNPEHAQITQYLRQRNEESALSRSRAPPPPIRRHNPPLLTKISPPDAPPEYAPTVRPLPKAAFIGERKVPKVANTSEGQVFLRIKKPQPRVLSRAVSRRSNLFQKDVWALLDIEEENMGSANEEDRWESLMNKQLAAEGFQDKVTRDGTLESYRWSELLSKSWVESQLDRRWSDWVARGKAVSELIEQEKALAKKEARISRPLPDNPRATKAARETLDKILGEARQKEAARQEEAQPKPFQDPFMAPLWVERVRELERRQMSRGEYRKDGKRPAEDFESKFPLDAFAALKAARK</sequence>
<reference evidence="2 3" key="1">
    <citation type="submission" date="2017-06" db="EMBL/GenBank/DDBJ databases">
        <title>Comparative genomic analysis of Ambrosia Fusariam Clade fungi.</title>
        <authorList>
            <person name="Stajich J.E."/>
            <person name="Carrillo J."/>
            <person name="Kijimoto T."/>
            <person name="Eskalen A."/>
            <person name="O'Donnell K."/>
            <person name="Kasson M."/>
        </authorList>
    </citation>
    <scope>NUCLEOTIDE SEQUENCE [LARGE SCALE GENOMIC DNA]</scope>
    <source>
        <strain evidence="2 3">NRRL62584</strain>
    </source>
</reference>
<name>A0A428PJX4_9HYPO</name>
<proteinExistence type="predicted"/>
<keyword evidence="3" id="KW-1185">Reference proteome</keyword>
<protein>
    <submittedName>
        <fullName evidence="2">Uncharacterized protein</fullName>
    </submittedName>
</protein>
<organism evidence="2 3">
    <name type="scientific">Fusarium duplospermum</name>
    <dbReference type="NCBI Taxonomy" id="1325734"/>
    <lineage>
        <taxon>Eukaryota</taxon>
        <taxon>Fungi</taxon>
        <taxon>Dikarya</taxon>
        <taxon>Ascomycota</taxon>
        <taxon>Pezizomycotina</taxon>
        <taxon>Sordariomycetes</taxon>
        <taxon>Hypocreomycetidae</taxon>
        <taxon>Hypocreales</taxon>
        <taxon>Nectriaceae</taxon>
        <taxon>Fusarium</taxon>
        <taxon>Fusarium solani species complex</taxon>
    </lineage>
</organism>
<dbReference type="AlphaFoldDB" id="A0A428PJX4"/>
<evidence type="ECO:0000256" key="1">
    <source>
        <dbReference type="SAM" id="MobiDB-lite"/>
    </source>
</evidence>
<feature type="region of interest" description="Disordered" evidence="1">
    <location>
        <begin position="30"/>
        <end position="71"/>
    </location>
</feature>
<dbReference type="Proteomes" id="UP000288168">
    <property type="component" value="Unassembled WGS sequence"/>
</dbReference>
<comment type="caution">
    <text evidence="2">The sequence shown here is derived from an EMBL/GenBank/DDBJ whole genome shotgun (WGS) entry which is preliminary data.</text>
</comment>
<dbReference type="OrthoDB" id="3925971at2759"/>
<accession>A0A428PJX4</accession>
<evidence type="ECO:0000313" key="3">
    <source>
        <dbReference type="Proteomes" id="UP000288168"/>
    </source>
</evidence>
<evidence type="ECO:0000313" key="2">
    <source>
        <dbReference type="EMBL" id="RSL53325.1"/>
    </source>
</evidence>
<dbReference type="EMBL" id="NKCI01000124">
    <property type="protein sequence ID" value="RSL53325.1"/>
    <property type="molecule type" value="Genomic_DNA"/>
</dbReference>
<gene>
    <name evidence="2" type="ORF">CEP54_010470</name>
</gene>
<dbReference type="STRING" id="1325734.A0A428PJX4"/>